<dbReference type="Pfam" id="PF14226">
    <property type="entry name" value="DIOX_N"/>
    <property type="match status" value="1"/>
</dbReference>
<accession>A0AAN7W7U0</accession>
<evidence type="ECO:0000259" key="1">
    <source>
        <dbReference type="Pfam" id="PF14226"/>
    </source>
</evidence>
<comment type="caution">
    <text evidence="2">The sequence shown here is derived from an EMBL/GenBank/DDBJ whole genome shotgun (WGS) entry which is preliminary data.</text>
</comment>
<gene>
    <name evidence="2" type="ORF">LTR97_008444</name>
</gene>
<dbReference type="Gene3D" id="2.60.120.330">
    <property type="entry name" value="B-lactam Antibiotic, Isopenicillin N Synthase, Chain"/>
    <property type="match status" value="2"/>
</dbReference>
<dbReference type="AlphaFoldDB" id="A0AAN7W7U0"/>
<feature type="domain" description="Non-haem dioxygenase N-terminal" evidence="1">
    <location>
        <begin position="3"/>
        <end position="72"/>
    </location>
</feature>
<dbReference type="InterPro" id="IPR027443">
    <property type="entry name" value="IPNS-like_sf"/>
</dbReference>
<evidence type="ECO:0000313" key="3">
    <source>
        <dbReference type="Proteomes" id="UP001310594"/>
    </source>
</evidence>
<proteinExistence type="predicted"/>
<protein>
    <recommendedName>
        <fullName evidence="1">Non-haem dioxygenase N-terminal domain-containing protein</fullName>
    </recommendedName>
</protein>
<reference evidence="2" key="1">
    <citation type="submission" date="2023-08" db="EMBL/GenBank/DDBJ databases">
        <title>Black Yeasts Isolated from many extreme environments.</title>
        <authorList>
            <person name="Coleine C."/>
            <person name="Stajich J.E."/>
            <person name="Selbmann L."/>
        </authorList>
    </citation>
    <scope>NUCLEOTIDE SEQUENCE</scope>
    <source>
        <strain evidence="2">CCFEE 5810</strain>
    </source>
</reference>
<dbReference type="SUPFAM" id="SSF51197">
    <property type="entry name" value="Clavaminate synthase-like"/>
    <property type="match status" value="1"/>
</dbReference>
<sequence length="239" mass="26833">MEIPIIDFARILEARPEIARELATISRTSGWVILTNHSIPDENVQQMMGTAQALLDMPGRERWPRGDSLVGYDNSPTRGIDNAFLAEAFKESCQEILQRLLDCFALAMELPDVPGQHCGSHEQTVQFRVRRYTSYVSKEPPSLMLPRSGSGSIGMVFYSANYTEVDMPNGDWAALPDPHGNVLVYLVSGPKGDVIPFWSRGHLQKMQYRVVESRSDQQGIEKINLAYISTTSPHEMLLH</sequence>
<dbReference type="InterPro" id="IPR026992">
    <property type="entry name" value="DIOX_N"/>
</dbReference>
<name>A0AAN7W7U0_9PEZI</name>
<dbReference type="EMBL" id="JAVRQU010000013">
    <property type="protein sequence ID" value="KAK5696024.1"/>
    <property type="molecule type" value="Genomic_DNA"/>
</dbReference>
<organism evidence="2 3">
    <name type="scientific">Elasticomyces elasticus</name>
    <dbReference type="NCBI Taxonomy" id="574655"/>
    <lineage>
        <taxon>Eukaryota</taxon>
        <taxon>Fungi</taxon>
        <taxon>Dikarya</taxon>
        <taxon>Ascomycota</taxon>
        <taxon>Pezizomycotina</taxon>
        <taxon>Dothideomycetes</taxon>
        <taxon>Dothideomycetidae</taxon>
        <taxon>Mycosphaerellales</taxon>
        <taxon>Teratosphaeriaceae</taxon>
        <taxon>Elasticomyces</taxon>
    </lineage>
</organism>
<evidence type="ECO:0000313" key="2">
    <source>
        <dbReference type="EMBL" id="KAK5696024.1"/>
    </source>
</evidence>
<dbReference type="Proteomes" id="UP001310594">
    <property type="component" value="Unassembled WGS sequence"/>
</dbReference>